<keyword evidence="2" id="KW-0812">Transmembrane</keyword>
<comment type="caution">
    <text evidence="4">The sequence shown here is derived from an EMBL/GenBank/DDBJ whole genome shotgun (WGS) entry which is preliminary data.</text>
</comment>
<evidence type="ECO:0008006" key="6">
    <source>
        <dbReference type="Google" id="ProtNLM"/>
    </source>
</evidence>
<dbReference type="InterPro" id="IPR029044">
    <property type="entry name" value="Nucleotide-diphossugar_trans"/>
</dbReference>
<comment type="subcellular location">
    <subcellularLocation>
        <location evidence="1">Membrane</location>
        <topology evidence="1">Single-pass membrane protein</topology>
    </subcellularLocation>
</comment>
<dbReference type="EMBL" id="BMCH01000010">
    <property type="protein sequence ID" value="GGC41833.1"/>
    <property type="molecule type" value="Genomic_DNA"/>
</dbReference>
<reference evidence="5" key="1">
    <citation type="journal article" date="2019" name="Int. J. Syst. Evol. Microbiol.">
        <title>The Global Catalogue of Microorganisms (GCM) 10K type strain sequencing project: providing services to taxonomists for standard genome sequencing and annotation.</title>
        <authorList>
            <consortium name="The Broad Institute Genomics Platform"/>
            <consortium name="The Broad Institute Genome Sequencing Center for Infectious Disease"/>
            <person name="Wu L."/>
            <person name="Ma J."/>
        </authorList>
    </citation>
    <scope>NUCLEOTIDE SEQUENCE [LARGE SCALE GENOMIC DNA]</scope>
    <source>
        <strain evidence="5">CCM 7132</strain>
    </source>
</reference>
<keyword evidence="3" id="KW-1133">Transmembrane helix</keyword>
<proteinExistence type="predicted"/>
<name>A0ABQ1MJV2_9PROT</name>
<keyword evidence="5" id="KW-1185">Reference proteome</keyword>
<organism evidence="4 5">
    <name type="scientific">Asaia siamensis</name>
    <dbReference type="NCBI Taxonomy" id="110479"/>
    <lineage>
        <taxon>Bacteria</taxon>
        <taxon>Pseudomonadati</taxon>
        <taxon>Pseudomonadota</taxon>
        <taxon>Alphaproteobacteria</taxon>
        <taxon>Acetobacterales</taxon>
        <taxon>Acetobacteraceae</taxon>
        <taxon>Asaia</taxon>
    </lineage>
</organism>
<dbReference type="Pfam" id="PF13704">
    <property type="entry name" value="Glyco_tranf_2_4"/>
    <property type="match status" value="1"/>
</dbReference>
<dbReference type="Gene3D" id="3.90.550.10">
    <property type="entry name" value="Spore Coat Polysaccharide Biosynthesis Protein SpsA, Chain A"/>
    <property type="match status" value="1"/>
</dbReference>
<dbReference type="RefSeq" id="WP_188427538.1">
    <property type="nucleotide sequence ID" value="NZ_BMCH01000010.1"/>
</dbReference>
<evidence type="ECO:0000256" key="2">
    <source>
        <dbReference type="ARBA" id="ARBA00022692"/>
    </source>
</evidence>
<dbReference type="Proteomes" id="UP000637769">
    <property type="component" value="Unassembled WGS sequence"/>
</dbReference>
<dbReference type="PANTHER" id="PTHR21461">
    <property type="entry name" value="GLYCOSYLTRANSFERASE FAMILY 92 PROTEIN"/>
    <property type="match status" value="1"/>
</dbReference>
<evidence type="ECO:0000256" key="1">
    <source>
        <dbReference type="ARBA" id="ARBA00004167"/>
    </source>
</evidence>
<evidence type="ECO:0000256" key="3">
    <source>
        <dbReference type="ARBA" id="ARBA00022989"/>
    </source>
</evidence>
<sequence>MASTAAVLFVQNDADDIGWWMAYHLALGFDALIVIDDQSTDGTWEIVQSAAGLYPIEAQRAPAGSGIDYAERRSAAFSQAIASCRSRFDWVICLESDEYVYPEREDTIGAYLDRFADADAIMLHWSIFGSNNHIARTAHAPVAAYTRRAPLDFADHALGKRFVRPEAVQNHALDGCHYALDESRHVTASGAPYDPAAAPTWDGARILHYVARNMTHYTRRIARLPAGVTPPDLWSHFNRNDEEDLAPSRFLPATRDHAARIARAGLDAFFWRVRQDIEAFSPSFLPETVFTIRKRESIATAPRFNYAQIENSAGERLAYDTDKNNLVFISSNASPEGTLPVWLVIDQQAEPETPSKGFLMLPQGEAPLIATGALLTRWLPVQVDDDVSADPARTSCRLLALQGSSGLGPDLDGVLGLNAAAPMPLVLQFVQPDRALTERLRPYFALRSRGNSLRDFVTGLDLMRTPHADALACAIAHLTPDARSMLEIRYAGLVPLWLAAA</sequence>
<protein>
    <recommendedName>
        <fullName evidence="6">Glycosyl transferase family 2</fullName>
    </recommendedName>
</protein>
<accession>A0ABQ1MJV2</accession>
<gene>
    <name evidence="4" type="ORF">GCM10007207_28930</name>
</gene>
<evidence type="ECO:0000313" key="4">
    <source>
        <dbReference type="EMBL" id="GGC41833.1"/>
    </source>
</evidence>
<dbReference type="SUPFAM" id="SSF53448">
    <property type="entry name" value="Nucleotide-diphospho-sugar transferases"/>
    <property type="match status" value="1"/>
</dbReference>
<dbReference type="PANTHER" id="PTHR21461:SF69">
    <property type="entry name" value="GLYCOSYLTRANSFERASE FAMILY 92 PROTEIN"/>
    <property type="match status" value="1"/>
</dbReference>
<evidence type="ECO:0000313" key="5">
    <source>
        <dbReference type="Proteomes" id="UP000637769"/>
    </source>
</evidence>
<keyword evidence="3" id="KW-0472">Membrane</keyword>